<comment type="caution">
    <text evidence="8">The sequence shown here is derived from an EMBL/GenBank/DDBJ whole genome shotgun (WGS) entry which is preliminary data.</text>
</comment>
<reference evidence="8" key="1">
    <citation type="journal article" date="2023" name="G3 (Bethesda)">
        <title>Whole genome assemblies of Zophobas morio and Tenebrio molitor.</title>
        <authorList>
            <person name="Kaur S."/>
            <person name="Stinson S.A."/>
            <person name="diCenzo G.C."/>
        </authorList>
    </citation>
    <scope>NUCLEOTIDE SEQUENCE</scope>
    <source>
        <strain evidence="8">QUZm001</strain>
    </source>
</reference>
<comment type="similarity">
    <text evidence="2">Belongs to the SLC29A/ENT transporter (TC 2.A.57) family.</text>
</comment>
<sequence length="437" mass="49262">MTLEEEDNGEPTDQMIEDENSGIMVKDKFYMTYILFYSLGTATLIPANFFTTATDYWMYKFRDLNGVDLNISDTNSLNRTRMQAEFVSDYSIVSNVSNLFFLVITIAFLRKLSMIKRTIGALCGAIVMFAITCLFVQVDTDTWQLTFFIITLIIGFLLTGFCAVFMVTLFEMIARFPARYLAAILSGHSICGIFAALTQIFALSIGASSTTTGLTYFSIGMFFIFLTLIGFLMTLHKSQFFKYNLTKEIEQTVQPKITKELFLTVLNKLKYYLTSMIIVLGCSIMIHPGVTSLVVSIDKGHGNQWNDVYFVPVTTFLLYYIFDYAGREFAGVLRKPTNGLIIFIASICRIALVPMLMLCNAQPRTHLPVVFNQDYAYVIFIIIFSFTNGYLVNLCVIHVPSVTKDEEKKLSMVLILVFMLVSLGACSFLSAAMVKAL</sequence>
<proteinExistence type="inferred from homology"/>
<dbReference type="Proteomes" id="UP001168821">
    <property type="component" value="Unassembled WGS sequence"/>
</dbReference>
<evidence type="ECO:0000256" key="5">
    <source>
        <dbReference type="ARBA" id="ARBA00022989"/>
    </source>
</evidence>
<protein>
    <recommendedName>
        <fullName evidence="10">Equilibrative nucleoside transporter 3</fullName>
    </recommendedName>
</protein>
<accession>A0AA38HTK5</accession>
<evidence type="ECO:0000256" key="6">
    <source>
        <dbReference type="ARBA" id="ARBA00023136"/>
    </source>
</evidence>
<dbReference type="GO" id="GO:0005337">
    <property type="term" value="F:nucleoside transmembrane transporter activity"/>
    <property type="evidence" value="ECO:0007669"/>
    <property type="project" value="InterPro"/>
</dbReference>
<feature type="transmembrane region" description="Helical" evidence="7">
    <location>
        <begin position="338"/>
        <end position="357"/>
    </location>
</feature>
<dbReference type="PANTHER" id="PTHR10332">
    <property type="entry name" value="EQUILIBRATIVE NUCLEOSIDE TRANSPORTER"/>
    <property type="match status" value="1"/>
</dbReference>
<evidence type="ECO:0000256" key="7">
    <source>
        <dbReference type="SAM" id="Phobius"/>
    </source>
</evidence>
<feature type="transmembrane region" description="Helical" evidence="7">
    <location>
        <begin position="30"/>
        <end position="50"/>
    </location>
</feature>
<feature type="transmembrane region" description="Helical" evidence="7">
    <location>
        <begin position="121"/>
        <end position="138"/>
    </location>
</feature>
<keyword evidence="5 7" id="KW-1133">Transmembrane helix</keyword>
<dbReference type="AlphaFoldDB" id="A0AA38HTK5"/>
<feature type="transmembrane region" description="Helical" evidence="7">
    <location>
        <begin position="411"/>
        <end position="434"/>
    </location>
</feature>
<evidence type="ECO:0008006" key="10">
    <source>
        <dbReference type="Google" id="ProtNLM"/>
    </source>
</evidence>
<keyword evidence="3" id="KW-0813">Transport</keyword>
<feature type="transmembrane region" description="Helical" evidence="7">
    <location>
        <begin position="377"/>
        <end position="399"/>
    </location>
</feature>
<keyword evidence="4 7" id="KW-0812">Transmembrane</keyword>
<evidence type="ECO:0000256" key="4">
    <source>
        <dbReference type="ARBA" id="ARBA00022692"/>
    </source>
</evidence>
<evidence type="ECO:0000313" key="8">
    <source>
        <dbReference type="EMBL" id="KAJ3643533.1"/>
    </source>
</evidence>
<evidence type="ECO:0000256" key="2">
    <source>
        <dbReference type="ARBA" id="ARBA00007965"/>
    </source>
</evidence>
<feature type="transmembrane region" description="Helical" evidence="7">
    <location>
        <begin position="269"/>
        <end position="288"/>
    </location>
</feature>
<keyword evidence="9" id="KW-1185">Reference proteome</keyword>
<evidence type="ECO:0000256" key="3">
    <source>
        <dbReference type="ARBA" id="ARBA00022448"/>
    </source>
</evidence>
<dbReference type="InterPro" id="IPR002259">
    <property type="entry name" value="Eqnu_transpt"/>
</dbReference>
<keyword evidence="6 7" id="KW-0472">Membrane</keyword>
<dbReference type="EMBL" id="JALNTZ010000008">
    <property type="protein sequence ID" value="KAJ3643533.1"/>
    <property type="molecule type" value="Genomic_DNA"/>
</dbReference>
<dbReference type="PANTHER" id="PTHR10332:SF88">
    <property type="entry name" value="EQUILIBRATIVE NUCLEOSIDE TRANSPORTER 1, ISOFORM A"/>
    <property type="match status" value="1"/>
</dbReference>
<feature type="transmembrane region" description="Helical" evidence="7">
    <location>
        <begin position="90"/>
        <end position="109"/>
    </location>
</feature>
<comment type="subcellular location">
    <subcellularLocation>
        <location evidence="1">Membrane</location>
        <topology evidence="1">Multi-pass membrane protein</topology>
    </subcellularLocation>
</comment>
<dbReference type="PRINTS" id="PR01130">
    <property type="entry name" value="DERENTRNSPRT"/>
</dbReference>
<evidence type="ECO:0000256" key="1">
    <source>
        <dbReference type="ARBA" id="ARBA00004141"/>
    </source>
</evidence>
<dbReference type="PIRSF" id="PIRSF016379">
    <property type="entry name" value="ENT"/>
    <property type="match status" value="1"/>
</dbReference>
<feature type="transmembrane region" description="Helical" evidence="7">
    <location>
        <begin position="308"/>
        <end position="326"/>
    </location>
</feature>
<evidence type="ECO:0000313" key="9">
    <source>
        <dbReference type="Proteomes" id="UP001168821"/>
    </source>
</evidence>
<feature type="transmembrane region" description="Helical" evidence="7">
    <location>
        <begin position="214"/>
        <end position="235"/>
    </location>
</feature>
<gene>
    <name evidence="8" type="ORF">Zmor_026237</name>
</gene>
<name>A0AA38HTK5_9CUCU</name>
<feature type="transmembrane region" description="Helical" evidence="7">
    <location>
        <begin position="180"/>
        <end position="202"/>
    </location>
</feature>
<dbReference type="Pfam" id="PF01733">
    <property type="entry name" value="Nucleoside_tran"/>
    <property type="match status" value="2"/>
</dbReference>
<organism evidence="8 9">
    <name type="scientific">Zophobas morio</name>
    <dbReference type="NCBI Taxonomy" id="2755281"/>
    <lineage>
        <taxon>Eukaryota</taxon>
        <taxon>Metazoa</taxon>
        <taxon>Ecdysozoa</taxon>
        <taxon>Arthropoda</taxon>
        <taxon>Hexapoda</taxon>
        <taxon>Insecta</taxon>
        <taxon>Pterygota</taxon>
        <taxon>Neoptera</taxon>
        <taxon>Endopterygota</taxon>
        <taxon>Coleoptera</taxon>
        <taxon>Polyphaga</taxon>
        <taxon>Cucujiformia</taxon>
        <taxon>Tenebrionidae</taxon>
        <taxon>Zophobas</taxon>
    </lineage>
</organism>
<feature type="transmembrane region" description="Helical" evidence="7">
    <location>
        <begin position="144"/>
        <end position="168"/>
    </location>
</feature>
<dbReference type="GO" id="GO:0005886">
    <property type="term" value="C:plasma membrane"/>
    <property type="evidence" value="ECO:0007669"/>
    <property type="project" value="TreeGrafter"/>
</dbReference>